<keyword evidence="8 10" id="KW-0472">Membrane</keyword>
<feature type="transmembrane region" description="Helical" evidence="10">
    <location>
        <begin position="293"/>
        <end position="315"/>
    </location>
</feature>
<comment type="pathway">
    <text evidence="2">Secondary metabolite biosynthesis.</text>
</comment>
<dbReference type="InterPro" id="IPR044851">
    <property type="entry name" value="Wax_synthase"/>
</dbReference>
<evidence type="ECO:0000256" key="7">
    <source>
        <dbReference type="ARBA" id="ARBA00023098"/>
    </source>
</evidence>
<protein>
    <recommendedName>
        <fullName evidence="11">Wax synthase domain-containing protein</fullName>
    </recommendedName>
</protein>
<evidence type="ECO:0000256" key="9">
    <source>
        <dbReference type="ARBA" id="ARBA00023315"/>
    </source>
</evidence>
<dbReference type="InterPro" id="IPR032805">
    <property type="entry name" value="Wax_synthase_dom"/>
</dbReference>
<evidence type="ECO:0000313" key="12">
    <source>
        <dbReference type="EMBL" id="KAG8386065.1"/>
    </source>
</evidence>
<comment type="subcellular location">
    <subcellularLocation>
        <location evidence="1">Membrane</location>
        <topology evidence="1">Multi-pass membrane protein</topology>
    </subcellularLocation>
</comment>
<evidence type="ECO:0000256" key="6">
    <source>
        <dbReference type="ARBA" id="ARBA00022989"/>
    </source>
</evidence>
<evidence type="ECO:0000259" key="11">
    <source>
        <dbReference type="Pfam" id="PF13813"/>
    </source>
</evidence>
<keyword evidence="4" id="KW-0808">Transferase</keyword>
<dbReference type="Pfam" id="PF13813">
    <property type="entry name" value="MBOAT_2"/>
    <property type="match status" value="1"/>
</dbReference>
<gene>
    <name evidence="12" type="ORF">BUALT_Bualt03G0110200</name>
</gene>
<dbReference type="AlphaFoldDB" id="A0AAV6Y3K8"/>
<feature type="transmembrane region" description="Helical" evidence="10">
    <location>
        <begin position="119"/>
        <end position="140"/>
    </location>
</feature>
<comment type="caution">
    <text evidence="12">The sequence shown here is derived from an EMBL/GenBank/DDBJ whole genome shotgun (WGS) entry which is preliminary data.</text>
</comment>
<keyword evidence="9" id="KW-0012">Acyltransferase</keyword>
<dbReference type="InterPro" id="IPR017088">
    <property type="entry name" value="Wax_synthase_Magnoliopsida"/>
</dbReference>
<evidence type="ECO:0000256" key="5">
    <source>
        <dbReference type="ARBA" id="ARBA00022692"/>
    </source>
</evidence>
<keyword evidence="5 10" id="KW-0812">Transmembrane</keyword>
<evidence type="ECO:0000256" key="8">
    <source>
        <dbReference type="ARBA" id="ARBA00023136"/>
    </source>
</evidence>
<feature type="transmembrane region" description="Helical" evidence="10">
    <location>
        <begin position="32"/>
        <end position="53"/>
    </location>
</feature>
<organism evidence="12 13">
    <name type="scientific">Buddleja alternifolia</name>
    <dbReference type="NCBI Taxonomy" id="168488"/>
    <lineage>
        <taxon>Eukaryota</taxon>
        <taxon>Viridiplantae</taxon>
        <taxon>Streptophyta</taxon>
        <taxon>Embryophyta</taxon>
        <taxon>Tracheophyta</taxon>
        <taxon>Spermatophyta</taxon>
        <taxon>Magnoliopsida</taxon>
        <taxon>eudicotyledons</taxon>
        <taxon>Gunneridae</taxon>
        <taxon>Pentapetalae</taxon>
        <taxon>asterids</taxon>
        <taxon>lamiids</taxon>
        <taxon>Lamiales</taxon>
        <taxon>Scrophulariaceae</taxon>
        <taxon>Buddlejeae</taxon>
        <taxon>Buddleja</taxon>
    </lineage>
</organism>
<dbReference type="PANTHER" id="PTHR31595">
    <property type="entry name" value="LONG-CHAIN-ALCOHOL O-FATTY-ACYLTRANSFERASE 3-RELATED"/>
    <property type="match status" value="1"/>
</dbReference>
<keyword evidence="7" id="KW-0443">Lipid metabolism</keyword>
<name>A0AAV6Y3K8_9LAMI</name>
<proteinExistence type="inferred from homology"/>
<accession>A0AAV6Y3K8</accession>
<feature type="domain" description="Wax synthase" evidence="11">
    <location>
        <begin position="186"/>
        <end position="269"/>
    </location>
</feature>
<feature type="transmembrane region" description="Helical" evidence="10">
    <location>
        <begin position="60"/>
        <end position="79"/>
    </location>
</feature>
<dbReference type="GO" id="GO:0008374">
    <property type="term" value="F:O-acyltransferase activity"/>
    <property type="evidence" value="ECO:0007669"/>
    <property type="project" value="InterPro"/>
</dbReference>
<dbReference type="PIRSF" id="PIRSF037006">
    <property type="entry name" value="Wax_synthase"/>
    <property type="match status" value="1"/>
</dbReference>
<reference evidence="12" key="1">
    <citation type="submission" date="2019-10" db="EMBL/GenBank/DDBJ databases">
        <authorList>
            <person name="Zhang R."/>
            <person name="Pan Y."/>
            <person name="Wang J."/>
            <person name="Ma R."/>
            <person name="Yu S."/>
        </authorList>
    </citation>
    <scope>NUCLEOTIDE SEQUENCE</scope>
    <source>
        <strain evidence="12">LA-IB0</strain>
        <tissue evidence="12">Leaf</tissue>
    </source>
</reference>
<dbReference type="GO" id="GO:0006629">
    <property type="term" value="P:lipid metabolic process"/>
    <property type="evidence" value="ECO:0007669"/>
    <property type="project" value="UniProtKB-KW"/>
</dbReference>
<comment type="similarity">
    <text evidence="3">Belongs to the wax synthase family.</text>
</comment>
<dbReference type="PANTHER" id="PTHR31595:SF57">
    <property type="entry name" value="OS04G0481900 PROTEIN"/>
    <property type="match status" value="1"/>
</dbReference>
<dbReference type="Proteomes" id="UP000826271">
    <property type="component" value="Unassembled WGS sequence"/>
</dbReference>
<evidence type="ECO:0000313" key="13">
    <source>
        <dbReference type="Proteomes" id="UP000826271"/>
    </source>
</evidence>
<keyword evidence="6 10" id="KW-1133">Transmembrane helix</keyword>
<feature type="transmembrane region" description="Helical" evidence="10">
    <location>
        <begin position="231"/>
        <end position="254"/>
    </location>
</feature>
<dbReference type="GO" id="GO:0016020">
    <property type="term" value="C:membrane"/>
    <property type="evidence" value="ECO:0007669"/>
    <property type="project" value="UniProtKB-SubCell"/>
</dbReference>
<evidence type="ECO:0000256" key="3">
    <source>
        <dbReference type="ARBA" id="ARBA00007282"/>
    </source>
</evidence>
<evidence type="ECO:0000256" key="4">
    <source>
        <dbReference type="ARBA" id="ARBA00022679"/>
    </source>
</evidence>
<evidence type="ECO:0000256" key="1">
    <source>
        <dbReference type="ARBA" id="ARBA00004141"/>
    </source>
</evidence>
<keyword evidence="13" id="KW-1185">Reference proteome</keyword>
<evidence type="ECO:0000256" key="10">
    <source>
        <dbReference type="SAM" id="Phobius"/>
    </source>
</evidence>
<feature type="transmembrane region" description="Helical" evidence="10">
    <location>
        <begin position="152"/>
        <end position="174"/>
    </location>
</feature>
<dbReference type="EMBL" id="WHWC01000003">
    <property type="protein sequence ID" value="KAG8386065.1"/>
    <property type="molecule type" value="Genomic_DNA"/>
</dbReference>
<evidence type="ECO:0000256" key="2">
    <source>
        <dbReference type="ARBA" id="ARBA00005179"/>
    </source>
</evidence>
<feature type="transmembrane region" description="Helical" evidence="10">
    <location>
        <begin position="266"/>
        <end position="286"/>
    </location>
</feature>
<sequence>MEGEIKNLAGVWLAIIASLCYCDVVSGRLPKGKWRLISIAPIFYVFAILPLYLTSAFFTSVIGFFITWLASFKLLLFAFDQGPLSSNPTKSLPIFVLMAALPLRIKPKNEAPTPKKPKKVLPLYLAAEIPISAALISIVYDYKQYIHPHILLVVYICLIFLSMQISVELFSLLVRALLGLELEPPSDEPYLSTSLQEFWGRRWNLTVSSIMREAVYKPVRSAATGALGRDLAALPAVLAAFLVSGLMHELWFWYVTRPASPSWEMTMFFVVQGFGLVVEFGLKVALARKKWRLPWYLSGPLTAGFLGVTSFWFLFPAMMRNGADVRVIQELRFVGELVKEKIMEFWLHV</sequence>